<reference evidence="3" key="1">
    <citation type="submission" date="2025-08" db="UniProtKB">
        <authorList>
            <consortium name="Ensembl"/>
        </authorList>
    </citation>
    <scope>IDENTIFICATION</scope>
</reference>
<dbReference type="Proteomes" id="UP000261540">
    <property type="component" value="Unplaced"/>
</dbReference>
<evidence type="ECO:0000313" key="3">
    <source>
        <dbReference type="Ensembl" id="ENSPKIP00000033162.1"/>
    </source>
</evidence>
<organism evidence="3 4">
    <name type="scientific">Paramormyrops kingsleyae</name>
    <dbReference type="NCBI Taxonomy" id="1676925"/>
    <lineage>
        <taxon>Eukaryota</taxon>
        <taxon>Metazoa</taxon>
        <taxon>Chordata</taxon>
        <taxon>Craniata</taxon>
        <taxon>Vertebrata</taxon>
        <taxon>Euteleostomi</taxon>
        <taxon>Actinopterygii</taxon>
        <taxon>Neopterygii</taxon>
        <taxon>Teleostei</taxon>
        <taxon>Osteoglossocephala</taxon>
        <taxon>Osteoglossomorpha</taxon>
        <taxon>Osteoglossiformes</taxon>
        <taxon>Mormyridae</taxon>
        <taxon>Paramormyrops</taxon>
    </lineage>
</organism>
<feature type="region of interest" description="Disordered" evidence="1">
    <location>
        <begin position="1"/>
        <end position="25"/>
    </location>
</feature>
<feature type="domain" description="Transposase Tc1-like" evidence="2">
    <location>
        <begin position="13"/>
        <end position="73"/>
    </location>
</feature>
<accession>A0A3B3SR46</accession>
<dbReference type="STRING" id="1676925.ENSPKIP00000033162"/>
<protein>
    <recommendedName>
        <fullName evidence="2">Transposase Tc1-like domain-containing protein</fullName>
    </recommendedName>
</protein>
<evidence type="ECO:0000313" key="4">
    <source>
        <dbReference type="Proteomes" id="UP000261540"/>
    </source>
</evidence>
<dbReference type="GO" id="GO:0006313">
    <property type="term" value="P:DNA transposition"/>
    <property type="evidence" value="ECO:0007669"/>
    <property type="project" value="InterPro"/>
</dbReference>
<dbReference type="AlphaFoldDB" id="A0A3B3SR46"/>
<dbReference type="InterPro" id="IPR002492">
    <property type="entry name" value="Transposase_Tc1-like"/>
</dbReference>
<evidence type="ECO:0000256" key="1">
    <source>
        <dbReference type="SAM" id="MobiDB-lite"/>
    </source>
</evidence>
<evidence type="ECO:0000259" key="2">
    <source>
        <dbReference type="Pfam" id="PF01498"/>
    </source>
</evidence>
<name>A0A3B3SR46_9TELE</name>
<dbReference type="GeneTree" id="ENSGT00940000169433"/>
<sequence length="252" mass="29237">DREGRQREHPQATRRDTGRSSTQIKAVTGAHCSPITIRQHLRLKGFKNKKRLQRPRLLERHRTACLDFAREHQTRDIQRWKKVLFSDEKKFNLDGPDGFQRYWHDKQIPPEMFSTRHSGGGAIMVWGAFSISGTMELQEVQGCQMSAGYGQMLQRASLMPEGPRLCGNDWVFQQDNVTVRNIYLMEYAKILSLCTAEQISRTEGMKDETGNSILWVAEPDIQQRHKLLSDLNEQHLQEPLVLNSPFNRHRTN</sequence>
<dbReference type="GO" id="GO:0015074">
    <property type="term" value="P:DNA integration"/>
    <property type="evidence" value="ECO:0007669"/>
    <property type="project" value="InterPro"/>
</dbReference>
<dbReference type="GO" id="GO:0003677">
    <property type="term" value="F:DNA binding"/>
    <property type="evidence" value="ECO:0007669"/>
    <property type="project" value="InterPro"/>
</dbReference>
<proteinExistence type="predicted"/>
<dbReference type="InterPro" id="IPR036397">
    <property type="entry name" value="RNaseH_sf"/>
</dbReference>
<keyword evidence="4" id="KW-1185">Reference proteome</keyword>
<reference evidence="3" key="2">
    <citation type="submission" date="2025-09" db="UniProtKB">
        <authorList>
            <consortium name="Ensembl"/>
        </authorList>
    </citation>
    <scope>IDENTIFICATION</scope>
</reference>
<feature type="compositionally biased region" description="Basic and acidic residues" evidence="1">
    <location>
        <begin position="1"/>
        <end position="18"/>
    </location>
</feature>
<dbReference type="Pfam" id="PF01498">
    <property type="entry name" value="HTH_Tnp_Tc3_2"/>
    <property type="match status" value="1"/>
</dbReference>
<dbReference type="Gene3D" id="3.30.420.10">
    <property type="entry name" value="Ribonuclease H-like superfamily/Ribonuclease H"/>
    <property type="match status" value="1"/>
</dbReference>
<dbReference type="Ensembl" id="ENSPKIT00000014047.1">
    <property type="protein sequence ID" value="ENSPKIP00000033162.1"/>
    <property type="gene ID" value="ENSPKIG00000012977.1"/>
</dbReference>